<dbReference type="Proteomes" id="UP001054837">
    <property type="component" value="Unassembled WGS sequence"/>
</dbReference>
<dbReference type="AlphaFoldDB" id="A0AAV4WTA8"/>
<reference evidence="1 2" key="1">
    <citation type="submission" date="2021-06" db="EMBL/GenBank/DDBJ databases">
        <title>Caerostris darwini draft genome.</title>
        <authorList>
            <person name="Kono N."/>
            <person name="Arakawa K."/>
        </authorList>
    </citation>
    <scope>NUCLEOTIDE SEQUENCE [LARGE SCALE GENOMIC DNA]</scope>
</reference>
<protein>
    <submittedName>
        <fullName evidence="1">Uncharacterized protein</fullName>
    </submittedName>
</protein>
<proteinExistence type="predicted"/>
<name>A0AAV4WTA8_9ARAC</name>
<gene>
    <name evidence="1" type="ORF">CDAR_503761</name>
</gene>
<sequence>MLQKLDTGTPMSTECKRISYRQNTLLSEKHIAHPANANLPAHSRLHFAFTSTHQTKQLSQLHHNLHAVIPILSHSDYRILNGYPMCCTVVCVGRPIQQCYGFSAISNALSIGGSELFLMCSRPDVNISDVL</sequence>
<organism evidence="1 2">
    <name type="scientific">Caerostris darwini</name>
    <dbReference type="NCBI Taxonomy" id="1538125"/>
    <lineage>
        <taxon>Eukaryota</taxon>
        <taxon>Metazoa</taxon>
        <taxon>Ecdysozoa</taxon>
        <taxon>Arthropoda</taxon>
        <taxon>Chelicerata</taxon>
        <taxon>Arachnida</taxon>
        <taxon>Araneae</taxon>
        <taxon>Araneomorphae</taxon>
        <taxon>Entelegynae</taxon>
        <taxon>Araneoidea</taxon>
        <taxon>Araneidae</taxon>
        <taxon>Caerostris</taxon>
    </lineage>
</organism>
<evidence type="ECO:0000313" key="1">
    <source>
        <dbReference type="EMBL" id="GIY85742.1"/>
    </source>
</evidence>
<keyword evidence="2" id="KW-1185">Reference proteome</keyword>
<evidence type="ECO:0000313" key="2">
    <source>
        <dbReference type="Proteomes" id="UP001054837"/>
    </source>
</evidence>
<comment type="caution">
    <text evidence="1">The sequence shown here is derived from an EMBL/GenBank/DDBJ whole genome shotgun (WGS) entry which is preliminary data.</text>
</comment>
<dbReference type="EMBL" id="BPLQ01015076">
    <property type="protein sequence ID" value="GIY85742.1"/>
    <property type="molecule type" value="Genomic_DNA"/>
</dbReference>
<accession>A0AAV4WTA8</accession>